<dbReference type="Pfam" id="PF03450">
    <property type="entry name" value="CO_deh_flav_C"/>
    <property type="match status" value="1"/>
</dbReference>
<dbReference type="InterPro" id="IPR051312">
    <property type="entry name" value="Diverse_Substr_Oxidored"/>
</dbReference>
<keyword evidence="6" id="KW-1185">Reference proteome</keyword>
<dbReference type="SUPFAM" id="SSF56176">
    <property type="entry name" value="FAD-binding/transporter-associated domain-like"/>
    <property type="match status" value="1"/>
</dbReference>
<accession>A0ABW2BX03</accession>
<name>A0ABW2BX03_9PSEU</name>
<dbReference type="InterPro" id="IPR016167">
    <property type="entry name" value="FAD-bd_PCMH_sub1"/>
</dbReference>
<dbReference type="SUPFAM" id="SSF55447">
    <property type="entry name" value="CO dehydrogenase flavoprotein C-terminal domain-like"/>
    <property type="match status" value="1"/>
</dbReference>
<keyword evidence="2" id="KW-0274">FAD</keyword>
<dbReference type="InterPro" id="IPR016166">
    <property type="entry name" value="FAD-bd_PCMH"/>
</dbReference>
<protein>
    <submittedName>
        <fullName evidence="5">Xanthine dehydrogenase family protein subunit M</fullName>
    </submittedName>
</protein>
<dbReference type="Gene3D" id="3.30.43.10">
    <property type="entry name" value="Uridine Diphospho-n-acetylenolpyruvylglucosamine Reductase, domain 2"/>
    <property type="match status" value="1"/>
</dbReference>
<dbReference type="Gene3D" id="3.30.390.50">
    <property type="entry name" value="CO dehydrogenase flavoprotein, C-terminal domain"/>
    <property type="match status" value="1"/>
</dbReference>
<dbReference type="PROSITE" id="PS51387">
    <property type="entry name" value="FAD_PCMH"/>
    <property type="match status" value="1"/>
</dbReference>
<dbReference type="InterPro" id="IPR016169">
    <property type="entry name" value="FAD-bd_PCMH_sub2"/>
</dbReference>
<dbReference type="InterPro" id="IPR002346">
    <property type="entry name" value="Mopterin_DH_FAD-bd"/>
</dbReference>
<feature type="domain" description="FAD-binding PCMH-type" evidence="4">
    <location>
        <begin position="1"/>
        <end position="176"/>
    </location>
</feature>
<dbReference type="SMART" id="SM01092">
    <property type="entry name" value="CO_deh_flav_C"/>
    <property type="match status" value="1"/>
</dbReference>
<comment type="caution">
    <text evidence="5">The sequence shown here is derived from an EMBL/GenBank/DDBJ whole genome shotgun (WGS) entry which is preliminary data.</text>
</comment>
<reference evidence="6" key="1">
    <citation type="journal article" date="2019" name="Int. J. Syst. Evol. Microbiol.">
        <title>The Global Catalogue of Microorganisms (GCM) 10K type strain sequencing project: providing services to taxonomists for standard genome sequencing and annotation.</title>
        <authorList>
            <consortium name="The Broad Institute Genomics Platform"/>
            <consortium name="The Broad Institute Genome Sequencing Center for Infectious Disease"/>
            <person name="Wu L."/>
            <person name="Ma J."/>
        </authorList>
    </citation>
    <scope>NUCLEOTIDE SEQUENCE [LARGE SCALE GENOMIC DNA]</scope>
    <source>
        <strain evidence="6">KCTC 32255</strain>
    </source>
</reference>
<keyword evidence="3" id="KW-0560">Oxidoreductase</keyword>
<dbReference type="InterPro" id="IPR036318">
    <property type="entry name" value="FAD-bd_PCMH-like_sf"/>
</dbReference>
<organism evidence="5 6">
    <name type="scientific">Haloechinothrix salitolerans</name>
    <dbReference type="NCBI Taxonomy" id="926830"/>
    <lineage>
        <taxon>Bacteria</taxon>
        <taxon>Bacillati</taxon>
        <taxon>Actinomycetota</taxon>
        <taxon>Actinomycetes</taxon>
        <taxon>Pseudonocardiales</taxon>
        <taxon>Pseudonocardiaceae</taxon>
        <taxon>Haloechinothrix</taxon>
    </lineage>
</organism>
<dbReference type="Gene3D" id="3.30.465.10">
    <property type="match status" value="1"/>
</dbReference>
<dbReference type="EMBL" id="JBHSXX010000001">
    <property type="protein sequence ID" value="MFC6866850.1"/>
    <property type="molecule type" value="Genomic_DNA"/>
</dbReference>
<evidence type="ECO:0000256" key="1">
    <source>
        <dbReference type="ARBA" id="ARBA00022630"/>
    </source>
</evidence>
<keyword evidence="1" id="KW-0285">Flavoprotein</keyword>
<dbReference type="Proteomes" id="UP001596337">
    <property type="component" value="Unassembled WGS sequence"/>
</dbReference>
<gene>
    <name evidence="5" type="ORF">ACFQGD_06790</name>
</gene>
<dbReference type="RefSeq" id="WP_345405960.1">
    <property type="nucleotide sequence ID" value="NZ_BAABLA010000121.1"/>
</dbReference>
<proteinExistence type="predicted"/>
<evidence type="ECO:0000256" key="3">
    <source>
        <dbReference type="ARBA" id="ARBA00023002"/>
    </source>
</evidence>
<evidence type="ECO:0000313" key="5">
    <source>
        <dbReference type="EMBL" id="MFC6866850.1"/>
    </source>
</evidence>
<evidence type="ECO:0000259" key="4">
    <source>
        <dbReference type="PROSITE" id="PS51387"/>
    </source>
</evidence>
<dbReference type="Pfam" id="PF00941">
    <property type="entry name" value="FAD_binding_5"/>
    <property type="match status" value="1"/>
</dbReference>
<dbReference type="PANTHER" id="PTHR42659:SF2">
    <property type="entry name" value="XANTHINE DEHYDROGENASE SUBUNIT C-RELATED"/>
    <property type="match status" value="1"/>
</dbReference>
<evidence type="ECO:0000313" key="6">
    <source>
        <dbReference type="Proteomes" id="UP001596337"/>
    </source>
</evidence>
<sequence>MKAATFEYVRATSVDQVVRTLAEDEDAKILAGGQSLVPLLNMRLARPTTVIDITRIDDLSYVRRANGHVEIGALTTHRLAETSELVRRNVPLLAEALRYVGHVTIRNRGTIGGSIAHADPAAELPATCVALDAELVVQGPHGQRVIAAADFFQGYLMTAIEPEEVITEVRVPVLAQGTGCAVEELARRSGDFALVAVFATMTIGTDGTCQDARITVAGAGPAPVRATGAEALLKGAAVTPDVISAAARAAADATDPPNDIHGPAEYRREMAAVLSRRAITKATNRANGGV</sequence>
<evidence type="ECO:0000256" key="2">
    <source>
        <dbReference type="ARBA" id="ARBA00022827"/>
    </source>
</evidence>
<dbReference type="InterPro" id="IPR005107">
    <property type="entry name" value="CO_DH_flav_C"/>
</dbReference>
<dbReference type="InterPro" id="IPR036683">
    <property type="entry name" value="CO_DH_flav_C_dom_sf"/>
</dbReference>
<dbReference type="PANTHER" id="PTHR42659">
    <property type="entry name" value="XANTHINE DEHYDROGENASE SUBUNIT C-RELATED"/>
    <property type="match status" value="1"/>
</dbReference>